<feature type="transmembrane region" description="Helical" evidence="1">
    <location>
        <begin position="35"/>
        <end position="62"/>
    </location>
</feature>
<dbReference type="EMBL" id="RCOS01000176">
    <property type="protein sequence ID" value="RSN71406.1"/>
    <property type="molecule type" value="Genomic_DNA"/>
</dbReference>
<keyword evidence="4" id="KW-1185">Reference proteome</keyword>
<proteinExistence type="predicted"/>
<evidence type="ECO:0000313" key="4">
    <source>
        <dbReference type="Proteomes" id="UP000277582"/>
    </source>
</evidence>
<dbReference type="InterPro" id="IPR012861">
    <property type="entry name" value="DUF1634"/>
</dbReference>
<evidence type="ECO:0000256" key="1">
    <source>
        <dbReference type="SAM" id="Phobius"/>
    </source>
</evidence>
<dbReference type="EMBL" id="RXII01000012">
    <property type="protein sequence ID" value="RZN63526.1"/>
    <property type="molecule type" value="Genomic_DNA"/>
</dbReference>
<reference evidence="2 4" key="1">
    <citation type="submission" date="2018-10" db="EMBL/GenBank/DDBJ databases">
        <title>Co-occurring genomic capacity for anaerobic methane metabolism and dissimilatory sulfite reduction discovered in the Korarchaeota.</title>
        <authorList>
            <person name="Mckay L.J."/>
            <person name="Dlakic M."/>
            <person name="Fields M.W."/>
            <person name="Delmont T.O."/>
            <person name="Eren A.M."/>
            <person name="Jay Z.J."/>
            <person name="Klingelsmith K.B."/>
            <person name="Rusch D.B."/>
            <person name="Inskeep W.P."/>
        </authorList>
    </citation>
    <scope>NUCLEOTIDE SEQUENCE [LARGE SCALE GENOMIC DNA]</scope>
    <source>
        <strain evidence="2 4">MDKW</strain>
    </source>
</reference>
<protein>
    <submittedName>
        <fullName evidence="2">DUF1634 domain-containing protein</fullName>
    </submittedName>
</protein>
<dbReference type="RefSeq" id="WP_125672999.1">
    <property type="nucleotide sequence ID" value="NZ_RCOS01000176.1"/>
</dbReference>
<evidence type="ECO:0000313" key="3">
    <source>
        <dbReference type="EMBL" id="RZN63526.1"/>
    </source>
</evidence>
<dbReference type="OrthoDB" id="384194at2157"/>
<dbReference type="AlphaFoldDB" id="A0A3R9PSE4"/>
<comment type="caution">
    <text evidence="2">The sequence shown here is derived from an EMBL/GenBank/DDBJ whole genome shotgun (WGS) entry which is preliminary data.</text>
</comment>
<evidence type="ECO:0000313" key="5">
    <source>
        <dbReference type="Proteomes" id="UP000316217"/>
    </source>
</evidence>
<keyword evidence="1" id="KW-0472">Membrane</keyword>
<feature type="transmembrane region" description="Helical" evidence="1">
    <location>
        <begin position="68"/>
        <end position="91"/>
    </location>
</feature>
<feature type="transmembrane region" description="Helical" evidence="1">
    <location>
        <begin position="6"/>
        <end position="28"/>
    </location>
</feature>
<accession>A0A3R9PSE4</accession>
<dbReference type="Proteomes" id="UP000316217">
    <property type="component" value="Unassembled WGS sequence"/>
</dbReference>
<evidence type="ECO:0000313" key="2">
    <source>
        <dbReference type="EMBL" id="RSN71406.1"/>
    </source>
</evidence>
<name>A0A3R9PSE4_9CREN</name>
<organism evidence="2 4">
    <name type="scientific">Candidatus Methanodesulfokora washburnensis</name>
    <dbReference type="NCBI Taxonomy" id="2478471"/>
    <lineage>
        <taxon>Archaea</taxon>
        <taxon>Thermoproteota</taxon>
        <taxon>Candidatus Korarchaeia</taxon>
        <taxon>Candidatus Korarchaeia incertae sedis</taxon>
        <taxon>Candidatus Methanodesulfokora</taxon>
    </lineage>
</organism>
<keyword evidence="1" id="KW-1133">Transmembrane helix</keyword>
<dbReference type="Pfam" id="PF07843">
    <property type="entry name" value="DUF1634"/>
    <property type="match status" value="1"/>
</dbReference>
<dbReference type="Proteomes" id="UP000277582">
    <property type="component" value="Unassembled WGS sequence"/>
</dbReference>
<gene>
    <name evidence="2" type="ORF">D6D85_16210</name>
    <name evidence="3" type="ORF">EF810_00725</name>
</gene>
<sequence>MQVERAVYLALTFGTIASFLLFSIGLFLDIFGVKASLAVILAGTVILVITPMIRVIAAIFAFASSREMYNVVVAFIVLFFMLLSILIGFFLRTIPSG</sequence>
<keyword evidence="1" id="KW-0812">Transmembrane</keyword>
<reference evidence="3 5" key="2">
    <citation type="journal article" date="2019" name="Nat. Microbiol.">
        <title>Wide diversity of methane and short-chain alkane metabolisms in uncultured archaea.</title>
        <authorList>
            <person name="Borrel G."/>
            <person name="Adam P.S."/>
            <person name="McKay L.J."/>
            <person name="Chen L.X."/>
            <person name="Sierra-Garcia I.N."/>
            <person name="Sieber C.M."/>
            <person name="Letourneur Q."/>
            <person name="Ghozlane A."/>
            <person name="Andersen G.L."/>
            <person name="Li W.J."/>
            <person name="Hallam S.J."/>
            <person name="Muyzer G."/>
            <person name="de Oliveira V.M."/>
            <person name="Inskeep W.P."/>
            <person name="Banfield J.F."/>
            <person name="Gribaldo S."/>
        </authorList>
    </citation>
    <scope>NUCLEOTIDE SEQUENCE [LARGE SCALE GENOMIC DNA]</scope>
    <source>
        <strain evidence="3">NM4</strain>
    </source>
</reference>